<protein>
    <submittedName>
        <fullName evidence="1">Minor tail family protein</fullName>
    </submittedName>
</protein>
<keyword evidence="2" id="KW-1185">Reference proteome</keyword>
<name>A0A171KSH7_9BURK</name>
<dbReference type="EMBL" id="LBNE01000005">
    <property type="protein sequence ID" value="KKO71844.1"/>
    <property type="molecule type" value="Genomic_DNA"/>
</dbReference>
<dbReference type="RefSeq" id="WP_068370927.1">
    <property type="nucleotide sequence ID" value="NZ_LBNE01000005.1"/>
</dbReference>
<dbReference type="InterPro" id="IPR010265">
    <property type="entry name" value="Phage_lambda_TipM"/>
</dbReference>
<dbReference type="STRING" id="206506.AAV32_09755"/>
<organism evidence="1 2">
    <name type="scientific">Kerstersia gyiorum</name>
    <dbReference type="NCBI Taxonomy" id="206506"/>
    <lineage>
        <taxon>Bacteria</taxon>
        <taxon>Pseudomonadati</taxon>
        <taxon>Pseudomonadota</taxon>
        <taxon>Betaproteobacteria</taxon>
        <taxon>Burkholderiales</taxon>
        <taxon>Alcaligenaceae</taxon>
        <taxon>Kerstersia</taxon>
    </lineage>
</organism>
<evidence type="ECO:0000313" key="2">
    <source>
        <dbReference type="Proteomes" id="UP000078084"/>
    </source>
</evidence>
<comment type="caution">
    <text evidence="1">The sequence shown here is derived from an EMBL/GenBank/DDBJ whole genome shotgun (WGS) entry which is preliminary data.</text>
</comment>
<dbReference type="Proteomes" id="UP000078084">
    <property type="component" value="Unassembled WGS sequence"/>
</dbReference>
<evidence type="ECO:0000313" key="1">
    <source>
        <dbReference type="EMBL" id="KKO71844.1"/>
    </source>
</evidence>
<sequence>MAYETFAWCPLTDPDGTSKFRVLSAQFGDGYAQEAGDGINNETRSWPLQFVGREHDIKPIRDFLRRHQGFKPFLWTPPMEDRAGLFIVREFTLKPMGGKAHTLSATFEERFSS</sequence>
<dbReference type="Pfam" id="PF05939">
    <property type="entry name" value="Phage_min_tail"/>
    <property type="match status" value="1"/>
</dbReference>
<reference evidence="1 2" key="1">
    <citation type="submission" date="2015-04" db="EMBL/GenBank/DDBJ databases">
        <title>Genome sequence of Kerstersia gyiorum CG1.</title>
        <authorList>
            <person name="Greninger A.L."/>
            <person name="Kozyreva V."/>
            <person name="Chaturvedi V."/>
        </authorList>
    </citation>
    <scope>NUCLEOTIDE SEQUENCE [LARGE SCALE GENOMIC DNA]</scope>
    <source>
        <strain evidence="1 2">CG1</strain>
    </source>
</reference>
<proteinExistence type="predicted"/>
<dbReference type="PATRIC" id="fig|206506.3.peg.2090"/>
<accession>A0A171KSH7</accession>
<dbReference type="AlphaFoldDB" id="A0A171KSH7"/>
<gene>
    <name evidence="1" type="ORF">AAV32_09755</name>
</gene>